<gene>
    <name evidence="2" type="ORF">H696_00021</name>
</gene>
<organism evidence="2">
    <name type="scientific">Fonticula alba</name>
    <name type="common">Slime mold</name>
    <dbReference type="NCBI Taxonomy" id="691883"/>
    <lineage>
        <taxon>Eukaryota</taxon>
        <taxon>Rotosphaerida</taxon>
        <taxon>Fonticulaceae</taxon>
        <taxon>Fonticula</taxon>
    </lineage>
</organism>
<protein>
    <recommendedName>
        <fullName evidence="1">EGF-like domain-containing protein</fullName>
    </recommendedName>
</protein>
<dbReference type="InterPro" id="IPR006212">
    <property type="entry name" value="Furin_repeat"/>
</dbReference>
<name>A0A058ZDG1_FONAL</name>
<accession>A0A058ZDG1</accession>
<dbReference type="Proteomes" id="UP000030693">
    <property type="component" value="Unassembled WGS sequence"/>
</dbReference>
<dbReference type="eggNOG" id="KOG3525">
    <property type="taxonomic scope" value="Eukaryota"/>
</dbReference>
<dbReference type="PANTHER" id="PTHR15332">
    <property type="entry name" value="PROPROTEIN CONVERTASE SUBTILISIN_KEXIN TYPE 5-LIKE"/>
    <property type="match status" value="1"/>
</dbReference>
<keyword evidence="3" id="KW-1185">Reference proteome</keyword>
<dbReference type="PANTHER" id="PTHR15332:SF175">
    <property type="entry name" value="PROPROTEIN CONVERTASE SUBTILISIN_KEXIN TYPE 5-LIKE"/>
    <property type="match status" value="1"/>
</dbReference>
<dbReference type="AlphaFoldDB" id="A0A058ZDG1"/>
<dbReference type="CDD" id="cd00064">
    <property type="entry name" value="FU"/>
    <property type="match status" value="2"/>
</dbReference>
<dbReference type="SUPFAM" id="SSF57184">
    <property type="entry name" value="Growth factor receptor domain"/>
    <property type="match status" value="4"/>
</dbReference>
<dbReference type="InterPro" id="IPR009030">
    <property type="entry name" value="Growth_fac_rcpt_cys_sf"/>
</dbReference>
<dbReference type="Gene3D" id="2.10.220.10">
    <property type="entry name" value="Hormone Receptor, Insulin-like Growth Factor Receptor 1, Chain A, domain 2"/>
    <property type="match status" value="3"/>
</dbReference>
<dbReference type="GeneID" id="20524746"/>
<feature type="domain" description="EGF-like" evidence="1">
    <location>
        <begin position="537"/>
        <end position="577"/>
    </location>
</feature>
<feature type="domain" description="EGF-like" evidence="1">
    <location>
        <begin position="215"/>
        <end position="247"/>
    </location>
</feature>
<sequence>MRSPGGCNRRPCGPLREVGLLASRTGIATGPHPAGALGNGFCRAAAQPVPGCQRLAHPHINEDCAVCEPGYCLDSNHKCLPVEAQPAGDLCGDRCFGQALRPDGFDCAAWPMATMAPSDDEPAGRPEHRHLLRCSAPGVCFQCHDTCDECAGPGPKDCTACPAGHFLLAHGAKDFPQARVHVGTCIRGHNAQGDPAAPAGCPATTVNTGQDVCVACRQDCLTCDPANPGHCLSCMRGFFAWPDGTCSATCPEGMVKDSLAGRCVHCTVDHCTRCVTDNPGVCIACHADRPILFHNQCVDSCPPGYRRSGTACLPCKANCLECDGGPDSCSTCRSGFFLRNDTCHSECGCTHFWDEDTPGAEPGCRICSAACHTCAIRATNCVTCLPGMMLVLPRHAHEDHQCAATCPAGWYKSGSLCKPCTDPKCVGCYGGGNTCHTCAHAHAAFERRECFNPCPEGYYKYDKACLKCGGGCGTCYNGLGIGCITCRVDPNTRIPLVKRMQPGTFDHTLNAQCVSFTTIQAGWGLYFQDQKNHYTVPCPENCAACFVDHPHDPELRTLQCTECASGFVLADDRQTCVRPDAEDSSA</sequence>
<reference evidence="2" key="1">
    <citation type="submission" date="2013-04" db="EMBL/GenBank/DDBJ databases">
        <title>The Genome Sequence of Fonticula alba ATCC 38817.</title>
        <authorList>
            <consortium name="The Broad Institute Genomics Platform"/>
            <person name="Russ C."/>
            <person name="Cuomo C."/>
            <person name="Burger G."/>
            <person name="Gray M.W."/>
            <person name="Holland P.W.H."/>
            <person name="King N."/>
            <person name="Lang F.B.F."/>
            <person name="Roger A.J."/>
            <person name="Ruiz-Trillo I."/>
            <person name="Brown M."/>
            <person name="Walker B."/>
            <person name="Young S."/>
            <person name="Zeng Q."/>
            <person name="Gargeya S."/>
            <person name="Fitzgerald M."/>
            <person name="Haas B."/>
            <person name="Abouelleil A."/>
            <person name="Allen A.W."/>
            <person name="Alvarado L."/>
            <person name="Arachchi H.M."/>
            <person name="Berlin A.M."/>
            <person name="Chapman S.B."/>
            <person name="Gainer-Dewar J."/>
            <person name="Goldberg J."/>
            <person name="Griggs A."/>
            <person name="Gujja S."/>
            <person name="Hansen M."/>
            <person name="Howarth C."/>
            <person name="Imamovic A."/>
            <person name="Ireland A."/>
            <person name="Larimer J."/>
            <person name="McCowan C."/>
            <person name="Murphy C."/>
            <person name="Pearson M."/>
            <person name="Poon T.W."/>
            <person name="Priest M."/>
            <person name="Roberts A."/>
            <person name="Saif S."/>
            <person name="Shea T."/>
            <person name="Sisk P."/>
            <person name="Sykes S."/>
            <person name="Wortman J."/>
            <person name="Nusbaum C."/>
            <person name="Birren B."/>
        </authorList>
    </citation>
    <scope>NUCLEOTIDE SEQUENCE [LARGE SCALE GENOMIC DNA]</scope>
    <source>
        <strain evidence="2">ATCC 38817</strain>
    </source>
</reference>
<feature type="domain" description="EGF-like" evidence="1">
    <location>
        <begin position="314"/>
        <end position="344"/>
    </location>
</feature>
<dbReference type="RefSeq" id="XP_009492135.1">
    <property type="nucleotide sequence ID" value="XM_009493860.1"/>
</dbReference>
<evidence type="ECO:0000313" key="2">
    <source>
        <dbReference type="EMBL" id="KCV72434.1"/>
    </source>
</evidence>
<dbReference type="SMART" id="SM00181">
    <property type="entry name" value="EGF"/>
    <property type="match status" value="5"/>
</dbReference>
<proteinExistence type="predicted"/>
<dbReference type="EMBL" id="KB932201">
    <property type="protein sequence ID" value="KCV72434.1"/>
    <property type="molecule type" value="Genomic_DNA"/>
</dbReference>
<dbReference type="OrthoDB" id="300641at2759"/>
<evidence type="ECO:0000313" key="3">
    <source>
        <dbReference type="Proteomes" id="UP000030693"/>
    </source>
</evidence>
<dbReference type="InterPro" id="IPR000742">
    <property type="entry name" value="EGF"/>
</dbReference>
<feature type="domain" description="EGF-like" evidence="1">
    <location>
        <begin position="373"/>
        <end position="418"/>
    </location>
</feature>
<dbReference type="SMART" id="SM00261">
    <property type="entry name" value="FU"/>
    <property type="match status" value="8"/>
</dbReference>
<evidence type="ECO:0000259" key="1">
    <source>
        <dbReference type="SMART" id="SM00181"/>
    </source>
</evidence>
<feature type="domain" description="EGF-like" evidence="1">
    <location>
        <begin position="273"/>
        <end position="313"/>
    </location>
</feature>